<organism evidence="1 2">
    <name type="scientific">Ancylostoma ceylanicum</name>
    <dbReference type="NCBI Taxonomy" id="53326"/>
    <lineage>
        <taxon>Eukaryota</taxon>
        <taxon>Metazoa</taxon>
        <taxon>Ecdysozoa</taxon>
        <taxon>Nematoda</taxon>
        <taxon>Chromadorea</taxon>
        <taxon>Rhabditida</taxon>
        <taxon>Rhabditina</taxon>
        <taxon>Rhabditomorpha</taxon>
        <taxon>Strongyloidea</taxon>
        <taxon>Ancylostomatidae</taxon>
        <taxon>Ancylostomatinae</taxon>
        <taxon>Ancylostoma</taxon>
    </lineage>
</organism>
<name>A0A016V5R8_9BILA</name>
<dbReference type="Proteomes" id="UP000024635">
    <property type="component" value="Unassembled WGS sequence"/>
</dbReference>
<accession>A0A016V5R8</accession>
<dbReference type="AlphaFoldDB" id="A0A016V5R8"/>
<evidence type="ECO:0000313" key="2">
    <source>
        <dbReference type="Proteomes" id="UP000024635"/>
    </source>
</evidence>
<keyword evidence="2" id="KW-1185">Reference proteome</keyword>
<sequence>MILIIVQIVCHNVYCILTSHPSPAEIGLTKALSAESSLNKKLTKKRSSFTDQDMLFLFSIFLFTNAEMEKSIGFKFEQLECH</sequence>
<reference evidence="2" key="1">
    <citation type="journal article" date="2015" name="Nat. Genet.">
        <title>The genome and transcriptome of the zoonotic hookworm Ancylostoma ceylanicum identify infection-specific gene families.</title>
        <authorList>
            <person name="Schwarz E.M."/>
            <person name="Hu Y."/>
            <person name="Antoshechkin I."/>
            <person name="Miller M.M."/>
            <person name="Sternberg P.W."/>
            <person name="Aroian R.V."/>
        </authorList>
    </citation>
    <scope>NUCLEOTIDE SEQUENCE</scope>
    <source>
        <strain evidence="2">HY135</strain>
    </source>
</reference>
<proteinExistence type="predicted"/>
<evidence type="ECO:0000313" key="1">
    <source>
        <dbReference type="EMBL" id="EYC22810.1"/>
    </source>
</evidence>
<comment type="caution">
    <text evidence="1">The sequence shown here is derived from an EMBL/GenBank/DDBJ whole genome shotgun (WGS) entry which is preliminary data.</text>
</comment>
<dbReference type="EMBL" id="JARK01001352">
    <property type="protein sequence ID" value="EYC22810.1"/>
    <property type="molecule type" value="Genomic_DNA"/>
</dbReference>
<gene>
    <name evidence="1" type="primary">Acey_s0016.g2964</name>
    <name evidence="1" type="ORF">Y032_0016g2964</name>
</gene>
<protein>
    <submittedName>
        <fullName evidence="1">Uncharacterized protein</fullName>
    </submittedName>
</protein>